<organism evidence="3 4">
    <name type="scientific">Fictibacillus halophilus</name>
    <dbReference type="NCBI Taxonomy" id="1610490"/>
    <lineage>
        <taxon>Bacteria</taxon>
        <taxon>Bacillati</taxon>
        <taxon>Bacillota</taxon>
        <taxon>Bacilli</taxon>
        <taxon>Bacillales</taxon>
        <taxon>Fictibacillaceae</taxon>
        <taxon>Fictibacillus</taxon>
    </lineage>
</organism>
<evidence type="ECO:0008006" key="5">
    <source>
        <dbReference type="Google" id="ProtNLM"/>
    </source>
</evidence>
<sequence>MNVHIMFGESSAGAMKWLLSKEKRQEHVIEFPDSFAIGPIHELETEKGSVGRIQWFKDNLAIGDMAEYYSNDYESSFRQALQEIGDIPKDVPITIWTADNAPEQTGLRFVMKLLEDRENKIFVVNTNECFNRYCKPPDVFYTSLHTNEVSPDHLKIILEKTDSYDLISLEGKKKFVEEWKTLSASEEVLRLWEDKSIKSVSVDHLDAFIIHSARRLEWKYGEDYKDCSRLVGDIICHFEQYVADAFIFNRIHYLIEQGIFEYEGTLGKMRKLTVKLAKKDLT</sequence>
<reference evidence="3 4" key="1">
    <citation type="submission" date="2024-06" db="EMBL/GenBank/DDBJ databases">
        <title>Genomic Encyclopedia of Type Strains, Phase IV (KMG-IV): sequencing the most valuable type-strain genomes for metagenomic binning, comparative biology and taxonomic classification.</title>
        <authorList>
            <person name="Goeker M."/>
        </authorList>
    </citation>
    <scope>NUCLEOTIDE SEQUENCE [LARGE SCALE GENOMIC DNA]</scope>
    <source>
        <strain evidence="3 4">DSM 100124</strain>
    </source>
</reference>
<proteinExistence type="predicted"/>
<dbReference type="Proteomes" id="UP001549097">
    <property type="component" value="Unassembled WGS sequence"/>
</dbReference>
<evidence type="ECO:0000259" key="1">
    <source>
        <dbReference type="Pfam" id="PF08874"/>
    </source>
</evidence>
<evidence type="ECO:0000313" key="4">
    <source>
        <dbReference type="Proteomes" id="UP001549097"/>
    </source>
</evidence>
<dbReference type="Pfam" id="PF08874">
    <property type="entry name" value="DUF1835"/>
    <property type="match status" value="1"/>
</dbReference>
<evidence type="ECO:0000259" key="2">
    <source>
        <dbReference type="Pfam" id="PF12395"/>
    </source>
</evidence>
<name>A0ABV2LLP0_9BACL</name>
<dbReference type="RefSeq" id="WP_198766617.1">
    <property type="nucleotide sequence ID" value="NZ_JAEACF010000001.1"/>
</dbReference>
<dbReference type="InterPro" id="IPR014973">
    <property type="entry name" value="DUF1835"/>
</dbReference>
<evidence type="ECO:0000313" key="3">
    <source>
        <dbReference type="EMBL" id="MET3729271.1"/>
    </source>
</evidence>
<accession>A0ABV2LLP0</accession>
<dbReference type="EMBL" id="JBEPMP010000001">
    <property type="protein sequence ID" value="MET3729271.1"/>
    <property type="molecule type" value="Genomic_DNA"/>
</dbReference>
<feature type="domain" description="DUF1835" evidence="1">
    <location>
        <begin position="3"/>
        <end position="126"/>
    </location>
</feature>
<dbReference type="InterPro" id="IPR022123">
    <property type="entry name" value="DUF3658"/>
</dbReference>
<protein>
    <recommendedName>
        <fullName evidence="5">DUF1835 domain-containing protein</fullName>
    </recommendedName>
</protein>
<feature type="domain" description="DUF3658" evidence="2">
    <location>
        <begin position="167"/>
        <end position="271"/>
    </location>
</feature>
<keyword evidence="4" id="KW-1185">Reference proteome</keyword>
<dbReference type="Pfam" id="PF12395">
    <property type="entry name" value="DUF3658"/>
    <property type="match status" value="1"/>
</dbReference>
<gene>
    <name evidence="3" type="ORF">ABID52_002852</name>
</gene>
<comment type="caution">
    <text evidence="3">The sequence shown here is derived from an EMBL/GenBank/DDBJ whole genome shotgun (WGS) entry which is preliminary data.</text>
</comment>